<dbReference type="GO" id="GO:0016653">
    <property type="term" value="F:oxidoreductase activity, acting on NAD(P)H, heme protein as acceptor"/>
    <property type="evidence" value="ECO:0007669"/>
    <property type="project" value="TreeGrafter"/>
</dbReference>
<evidence type="ECO:0000256" key="8">
    <source>
        <dbReference type="ARBA" id="ARBA00023133"/>
    </source>
</evidence>
<evidence type="ECO:0000256" key="11">
    <source>
        <dbReference type="ARBA" id="ARBA00048044"/>
    </source>
</evidence>
<evidence type="ECO:0000256" key="9">
    <source>
        <dbReference type="ARBA" id="ARBA00023136"/>
    </source>
</evidence>
<evidence type="ECO:0000256" key="2">
    <source>
        <dbReference type="ARBA" id="ARBA00004141"/>
    </source>
</evidence>
<dbReference type="Proteomes" id="UP000285712">
    <property type="component" value="Unassembled WGS sequence"/>
</dbReference>
<comment type="caution">
    <text evidence="13">The sequence shown here is derived from an EMBL/GenBank/DDBJ whole genome shotgun (WGS) entry which is preliminary data.</text>
</comment>
<feature type="transmembrane region" description="Helical" evidence="12">
    <location>
        <begin position="149"/>
        <end position="169"/>
    </location>
</feature>
<dbReference type="PANTHER" id="PTHR23289">
    <property type="entry name" value="CYTOCHROME C OXIDASE ASSEMBLY PROTEIN COX15"/>
    <property type="match status" value="1"/>
</dbReference>
<comment type="catalytic activity">
    <reaction evidence="11">
        <text>Fe(II)-heme o + 2 A + H2O = Fe(II)-heme a + 2 AH2</text>
        <dbReference type="Rhea" id="RHEA:63388"/>
        <dbReference type="ChEBI" id="CHEBI:13193"/>
        <dbReference type="ChEBI" id="CHEBI:15377"/>
        <dbReference type="ChEBI" id="CHEBI:17499"/>
        <dbReference type="ChEBI" id="CHEBI:60530"/>
        <dbReference type="ChEBI" id="CHEBI:61715"/>
        <dbReference type="EC" id="1.17.99.9"/>
    </reaction>
    <physiologicalReaction direction="left-to-right" evidence="11">
        <dbReference type="Rhea" id="RHEA:63389"/>
    </physiologicalReaction>
</comment>
<evidence type="ECO:0000256" key="7">
    <source>
        <dbReference type="ARBA" id="ARBA00023004"/>
    </source>
</evidence>
<keyword evidence="7" id="KW-0408">Iron</keyword>
<evidence type="ECO:0008006" key="17">
    <source>
        <dbReference type="Google" id="ProtNLM"/>
    </source>
</evidence>
<evidence type="ECO:0000256" key="4">
    <source>
        <dbReference type="ARBA" id="ARBA00022723"/>
    </source>
</evidence>
<dbReference type="InterPro" id="IPR023754">
    <property type="entry name" value="HemeA_Synthase_type2"/>
</dbReference>
<evidence type="ECO:0000256" key="3">
    <source>
        <dbReference type="ARBA" id="ARBA00022692"/>
    </source>
</evidence>
<reference evidence="15 16" key="1">
    <citation type="submission" date="2018-08" db="EMBL/GenBank/DDBJ databases">
        <title>Aphanomyces genome sequencing and annotation.</title>
        <authorList>
            <person name="Minardi D."/>
            <person name="Oidtmann B."/>
            <person name="Van Der Giezen M."/>
            <person name="Studholme D.J."/>
        </authorList>
    </citation>
    <scope>NUCLEOTIDE SEQUENCE [LARGE SCALE GENOMIC DNA]</scope>
    <source>
        <strain evidence="14 15">Da</strain>
        <strain evidence="13 16">Sv</strain>
    </source>
</reference>
<evidence type="ECO:0000256" key="6">
    <source>
        <dbReference type="ARBA" id="ARBA00023002"/>
    </source>
</evidence>
<dbReference type="Proteomes" id="UP000285430">
    <property type="component" value="Unassembled WGS sequence"/>
</dbReference>
<feature type="transmembrane region" description="Helical" evidence="12">
    <location>
        <begin position="84"/>
        <end position="110"/>
    </location>
</feature>
<dbReference type="EMBL" id="QUTH01003419">
    <property type="protein sequence ID" value="RHZ19539.1"/>
    <property type="molecule type" value="Genomic_DNA"/>
</dbReference>
<comment type="subcellular location">
    <subcellularLocation>
        <location evidence="2">Membrane</location>
        <topology evidence="2">Multi-pass membrane protein</topology>
    </subcellularLocation>
</comment>
<proteinExistence type="predicted"/>
<evidence type="ECO:0000313" key="15">
    <source>
        <dbReference type="Proteomes" id="UP000285430"/>
    </source>
</evidence>
<keyword evidence="6" id="KW-0560">Oxidoreductase</keyword>
<dbReference type="VEuPathDB" id="FungiDB:H257_16987"/>
<comment type="pathway">
    <text evidence="10">Porphyrin-containing compound metabolism; heme A biosynthesis; heme A from heme O: step 1/1.</text>
</comment>
<dbReference type="Pfam" id="PF02628">
    <property type="entry name" value="COX15-CtaA"/>
    <property type="match status" value="2"/>
</dbReference>
<keyword evidence="5 12" id="KW-1133">Transmembrane helix</keyword>
<evidence type="ECO:0000256" key="10">
    <source>
        <dbReference type="ARBA" id="ARBA00044501"/>
    </source>
</evidence>
<evidence type="ECO:0000313" key="13">
    <source>
        <dbReference type="EMBL" id="RHY99275.1"/>
    </source>
</evidence>
<dbReference type="InterPro" id="IPR003780">
    <property type="entry name" value="COX15/CtaA_fam"/>
</dbReference>
<evidence type="ECO:0000313" key="14">
    <source>
        <dbReference type="EMBL" id="RHZ19539.1"/>
    </source>
</evidence>
<dbReference type="EMBL" id="QUTG01001561">
    <property type="protein sequence ID" value="RHY99275.1"/>
    <property type="molecule type" value="Genomic_DNA"/>
</dbReference>
<evidence type="ECO:0000256" key="1">
    <source>
        <dbReference type="ARBA" id="ARBA00001970"/>
    </source>
</evidence>
<keyword evidence="9 12" id="KW-0472">Membrane</keyword>
<dbReference type="GO" id="GO:0006784">
    <property type="term" value="P:heme A biosynthetic process"/>
    <property type="evidence" value="ECO:0007669"/>
    <property type="project" value="InterPro"/>
</dbReference>
<name>A0A3R7EGH8_APHAT</name>
<keyword evidence="8" id="KW-0350">Heme biosynthesis</keyword>
<keyword evidence="4" id="KW-0479">Metal-binding</keyword>
<sequence length="303" mass="33574">MVTWKPHGGLPPITDQEWADEFELYKKFPEFQQRQHMTVDDFKQIYFWEYSHRMLGRTVGLAFAAPLAYFLIRKRIPKEMYGRLAALFGLGAFQLGLAFTTCGLLSWTAFGVFSPPLESSFKLVTDTITPAGLVKICQVRKWLHRSATVLAVTIASGAFVAGIDAGMAYNTFPKMGDQWLPDGMFDMEVLCISLKFGLVCFLMDNINDGRITGAYALARNPNVWWQIPAPAKTALNLNVAAAAGQVMLGISTLLNCVPIPLAIAHQTGALVLMTSTVYTLHTLRFARPLGYKWASSIKQASKP</sequence>
<dbReference type="PANTHER" id="PTHR23289:SF2">
    <property type="entry name" value="CYTOCHROME C OXIDASE ASSEMBLY PROTEIN COX15 HOMOLOG"/>
    <property type="match status" value="1"/>
</dbReference>
<evidence type="ECO:0000256" key="5">
    <source>
        <dbReference type="ARBA" id="ARBA00022989"/>
    </source>
</evidence>
<organism evidence="13 16">
    <name type="scientific">Aphanomyces astaci</name>
    <name type="common">Crayfish plague agent</name>
    <dbReference type="NCBI Taxonomy" id="112090"/>
    <lineage>
        <taxon>Eukaryota</taxon>
        <taxon>Sar</taxon>
        <taxon>Stramenopiles</taxon>
        <taxon>Oomycota</taxon>
        <taxon>Saprolegniomycetes</taxon>
        <taxon>Saprolegniales</taxon>
        <taxon>Verrucalvaceae</taxon>
        <taxon>Aphanomyces</taxon>
    </lineage>
</organism>
<accession>A0A3R7EGH8</accession>
<keyword evidence="3 12" id="KW-0812">Transmembrane</keyword>
<dbReference type="GO" id="GO:0120547">
    <property type="term" value="F:heme A synthase activity"/>
    <property type="evidence" value="ECO:0007669"/>
    <property type="project" value="UniProtKB-EC"/>
</dbReference>
<gene>
    <name evidence="13" type="ORF">DYB35_002430</name>
    <name evidence="14" type="ORF">DYB37_004508</name>
</gene>
<protein>
    <recommendedName>
        <fullName evidence="17">Cytochrome c oxidase assembly protein COX15</fullName>
    </recommendedName>
</protein>
<evidence type="ECO:0000256" key="12">
    <source>
        <dbReference type="SAM" id="Phobius"/>
    </source>
</evidence>
<evidence type="ECO:0000313" key="16">
    <source>
        <dbReference type="Proteomes" id="UP000285712"/>
    </source>
</evidence>
<comment type="cofactor">
    <cofactor evidence="1">
        <name>heme b</name>
        <dbReference type="ChEBI" id="CHEBI:60344"/>
    </cofactor>
</comment>
<feature type="transmembrane region" description="Helical" evidence="12">
    <location>
        <begin position="54"/>
        <end position="72"/>
    </location>
</feature>
<dbReference type="AlphaFoldDB" id="A0A3R7EGH8"/>
<dbReference type="GO" id="GO:0046872">
    <property type="term" value="F:metal ion binding"/>
    <property type="evidence" value="ECO:0007669"/>
    <property type="project" value="UniProtKB-KW"/>
</dbReference>
<dbReference type="GO" id="GO:0005743">
    <property type="term" value="C:mitochondrial inner membrane"/>
    <property type="evidence" value="ECO:0007669"/>
    <property type="project" value="TreeGrafter"/>
</dbReference>